<keyword evidence="4" id="KW-1185">Reference proteome</keyword>
<dbReference type="InterPro" id="IPR009075">
    <property type="entry name" value="AcylCo_DH/oxidase_C"/>
</dbReference>
<dbReference type="SUPFAM" id="SSF47203">
    <property type="entry name" value="Acyl-CoA dehydrogenase C-terminal domain-like"/>
    <property type="match status" value="1"/>
</dbReference>
<dbReference type="Gene3D" id="1.20.140.10">
    <property type="entry name" value="Butyryl-CoA Dehydrogenase, subunit A, domain 3"/>
    <property type="match status" value="1"/>
</dbReference>
<proteinExistence type="predicted"/>
<organism evidence="3 4">
    <name type="scientific">Sphingomonas immobilis</name>
    <dbReference type="NCBI Taxonomy" id="3063997"/>
    <lineage>
        <taxon>Bacteria</taxon>
        <taxon>Pseudomonadati</taxon>
        <taxon>Pseudomonadota</taxon>
        <taxon>Alphaproteobacteria</taxon>
        <taxon>Sphingomonadales</taxon>
        <taxon>Sphingomonadaceae</taxon>
        <taxon>Sphingomonas</taxon>
    </lineage>
</organism>
<keyword evidence="1" id="KW-0285">Flavoprotein</keyword>
<gene>
    <name evidence="3" type="ORF">Q5H94_14950</name>
</gene>
<dbReference type="EMBL" id="JAUQSZ010000010">
    <property type="protein sequence ID" value="MDO7843630.1"/>
    <property type="molecule type" value="Genomic_DNA"/>
</dbReference>
<name>A0ABT9A1C7_9SPHN</name>
<dbReference type="RefSeq" id="WP_304562085.1">
    <property type="nucleotide sequence ID" value="NZ_JAUQSZ010000010.1"/>
</dbReference>
<dbReference type="InterPro" id="IPR036250">
    <property type="entry name" value="AcylCo_DH-like_C"/>
</dbReference>
<comment type="caution">
    <text evidence="3">The sequence shown here is derived from an EMBL/GenBank/DDBJ whole genome shotgun (WGS) entry which is preliminary data.</text>
</comment>
<evidence type="ECO:0000313" key="4">
    <source>
        <dbReference type="Proteomes" id="UP001176468"/>
    </source>
</evidence>
<evidence type="ECO:0000259" key="2">
    <source>
        <dbReference type="Pfam" id="PF00441"/>
    </source>
</evidence>
<dbReference type="Pfam" id="PF00441">
    <property type="entry name" value="Acyl-CoA_dh_1"/>
    <property type="match status" value="1"/>
</dbReference>
<sequence>MNFALSSDQQALLDGLAPILARHQEMPREGRLSRHYYDHGLDQALADGGFLDIASVEEFSPLEAALVVDAIGTLPSVVEAATTLLVAPKVLPSGFPRPVTLISGPLHFPQRYLPVAKIALYQFEGDLLAIEVDPDNVELADSIFAYPYGRFRQLPDLDKATRLGPDKIPILQQWWRVALAVEAGRAMEQAVNFTVDYVRERHLFGRALGSFQTVQHRLAEGHQYARGARYLALRAAWSSDPVDAATAATYAQIHIDQTRFDTHQFNGGMGISNEHLLHFWTYRMRALESEMGGPGGNAVAVSRLAFAA</sequence>
<dbReference type="Proteomes" id="UP001176468">
    <property type="component" value="Unassembled WGS sequence"/>
</dbReference>
<accession>A0ABT9A1C7</accession>
<feature type="domain" description="Acyl-CoA dehydrogenase/oxidase C-terminal" evidence="2">
    <location>
        <begin position="175"/>
        <end position="287"/>
    </location>
</feature>
<protein>
    <submittedName>
        <fullName evidence="3">Acyl-CoA dehydrogenase family protein</fullName>
    </submittedName>
</protein>
<evidence type="ECO:0000313" key="3">
    <source>
        <dbReference type="EMBL" id="MDO7843630.1"/>
    </source>
</evidence>
<reference evidence="3" key="1">
    <citation type="submission" date="2023-07" db="EMBL/GenBank/DDBJ databases">
        <authorList>
            <person name="Kim M.K."/>
        </authorList>
    </citation>
    <scope>NUCLEOTIDE SEQUENCE</scope>
    <source>
        <strain evidence="3">CA1-15</strain>
    </source>
</reference>
<evidence type="ECO:0000256" key="1">
    <source>
        <dbReference type="ARBA" id="ARBA00022630"/>
    </source>
</evidence>